<name>A0AAP0JFZ8_9MAGN</name>
<organism evidence="1 2">
    <name type="scientific">Stephania cephalantha</name>
    <dbReference type="NCBI Taxonomy" id="152367"/>
    <lineage>
        <taxon>Eukaryota</taxon>
        <taxon>Viridiplantae</taxon>
        <taxon>Streptophyta</taxon>
        <taxon>Embryophyta</taxon>
        <taxon>Tracheophyta</taxon>
        <taxon>Spermatophyta</taxon>
        <taxon>Magnoliopsida</taxon>
        <taxon>Ranunculales</taxon>
        <taxon>Menispermaceae</taxon>
        <taxon>Menispermoideae</taxon>
        <taxon>Cissampelideae</taxon>
        <taxon>Stephania</taxon>
    </lineage>
</organism>
<sequence>MILSLICSKDLLISDRSETDYSDIQNMSLISLSQPPSPSSATLIIVVLRDSAASLFPLHRPLLPRRRHRPERRSAAAFLHRDSAAGVLIRDSAAGVLIRDSAAGVLIRDSAAAPHPRLRRCSPRPRLCRCFFIRDSAAGFLIRHSSPLVSSSVTPPPLLIRDSAGARLIRNSAGVRLIRDSAAGLLIRDSAASLLALHTPLAHRHRSRPELHPGGLARRHSRLVECLATRKLMRWTFES</sequence>
<evidence type="ECO:0000313" key="2">
    <source>
        <dbReference type="Proteomes" id="UP001419268"/>
    </source>
</evidence>
<accession>A0AAP0JFZ8</accession>
<proteinExistence type="predicted"/>
<dbReference type="Proteomes" id="UP001419268">
    <property type="component" value="Unassembled WGS sequence"/>
</dbReference>
<dbReference type="EMBL" id="JBBNAG010000005">
    <property type="protein sequence ID" value="KAK9132227.1"/>
    <property type="molecule type" value="Genomic_DNA"/>
</dbReference>
<keyword evidence="2" id="KW-1185">Reference proteome</keyword>
<dbReference type="AlphaFoldDB" id="A0AAP0JFZ8"/>
<protein>
    <submittedName>
        <fullName evidence="1">Uncharacterized protein</fullName>
    </submittedName>
</protein>
<reference evidence="1 2" key="1">
    <citation type="submission" date="2024-01" db="EMBL/GenBank/DDBJ databases">
        <title>Genome assemblies of Stephania.</title>
        <authorList>
            <person name="Yang L."/>
        </authorList>
    </citation>
    <scope>NUCLEOTIDE SEQUENCE [LARGE SCALE GENOMIC DNA]</scope>
    <source>
        <strain evidence="1">JXDWG</strain>
        <tissue evidence="1">Leaf</tissue>
    </source>
</reference>
<evidence type="ECO:0000313" key="1">
    <source>
        <dbReference type="EMBL" id="KAK9132227.1"/>
    </source>
</evidence>
<comment type="caution">
    <text evidence="1">The sequence shown here is derived from an EMBL/GenBank/DDBJ whole genome shotgun (WGS) entry which is preliminary data.</text>
</comment>
<gene>
    <name evidence="1" type="ORF">Scep_011755</name>
</gene>